<feature type="domain" description="Mechanosensitive ion channel MscS C-terminal" evidence="9">
    <location>
        <begin position="174"/>
        <end position="256"/>
    </location>
</feature>
<feature type="transmembrane region" description="Helical" evidence="7">
    <location>
        <begin position="12"/>
        <end position="33"/>
    </location>
</feature>
<dbReference type="Gene3D" id="2.30.30.60">
    <property type="match status" value="1"/>
</dbReference>
<evidence type="ECO:0000256" key="2">
    <source>
        <dbReference type="ARBA" id="ARBA00008017"/>
    </source>
</evidence>
<dbReference type="InterPro" id="IPR011066">
    <property type="entry name" value="MscS_channel_C_sf"/>
</dbReference>
<sequence>METTMETVNAFLVTYGLRVIGAIVFLIVGRMIAGFVKNMVQKVLKSRGIDPAVCGFVGNLVYALAMVGVVIAVLGQFGVETASFVAVLGAAGFAIGFALQGSLSNFAAGVMILVFKPFRIGDFVDAAGVAGTVADIQLFNTILNTPDNVRIIVPNGQIYNGTIKNFSANDKRRVDFSFGIGYGASMQDAIATIKQLVDADSRIDREPEPFYGIGALADSSVNITVRVWCNKADYWGIKFDLTKQVKEAFDAKDIEIPFPQQVVWHKNEAS</sequence>
<dbReference type="Pfam" id="PF00924">
    <property type="entry name" value="MS_channel_2nd"/>
    <property type="match status" value="1"/>
</dbReference>
<dbReference type="AlphaFoldDB" id="A0A956NGI0"/>
<organism evidence="11 12">
    <name type="scientific">Eiseniibacteriota bacterium</name>
    <dbReference type="NCBI Taxonomy" id="2212470"/>
    <lineage>
        <taxon>Bacteria</taxon>
        <taxon>Candidatus Eiseniibacteriota</taxon>
    </lineage>
</organism>
<dbReference type="SUPFAM" id="SSF50182">
    <property type="entry name" value="Sm-like ribonucleoproteins"/>
    <property type="match status" value="1"/>
</dbReference>
<feature type="domain" description="Mechanosensitive ion channel transmembrane helices 2/3" evidence="10">
    <location>
        <begin position="60"/>
        <end position="100"/>
    </location>
</feature>
<protein>
    <submittedName>
        <fullName evidence="11">Mechanosensitive ion channel</fullName>
    </submittedName>
</protein>
<evidence type="ECO:0000256" key="4">
    <source>
        <dbReference type="ARBA" id="ARBA00022692"/>
    </source>
</evidence>
<dbReference type="InterPro" id="IPR011014">
    <property type="entry name" value="MscS_channel_TM-2"/>
</dbReference>
<dbReference type="InterPro" id="IPR049278">
    <property type="entry name" value="MS_channel_C"/>
</dbReference>
<dbReference type="Gene3D" id="1.10.287.1260">
    <property type="match status" value="1"/>
</dbReference>
<comment type="similarity">
    <text evidence="2">Belongs to the MscS (TC 1.A.23) family.</text>
</comment>
<dbReference type="SUPFAM" id="SSF82689">
    <property type="entry name" value="Mechanosensitive channel protein MscS (YggB), C-terminal domain"/>
    <property type="match status" value="1"/>
</dbReference>
<evidence type="ECO:0000256" key="6">
    <source>
        <dbReference type="ARBA" id="ARBA00023136"/>
    </source>
</evidence>
<comment type="subcellular location">
    <subcellularLocation>
        <location evidence="1">Cell membrane</location>
        <topology evidence="1">Multi-pass membrane protein</topology>
    </subcellularLocation>
</comment>
<dbReference type="GO" id="GO:0005886">
    <property type="term" value="C:plasma membrane"/>
    <property type="evidence" value="ECO:0007669"/>
    <property type="project" value="UniProtKB-SubCell"/>
</dbReference>
<dbReference type="InterPro" id="IPR010920">
    <property type="entry name" value="LSM_dom_sf"/>
</dbReference>
<evidence type="ECO:0000256" key="5">
    <source>
        <dbReference type="ARBA" id="ARBA00022989"/>
    </source>
</evidence>
<evidence type="ECO:0000313" key="12">
    <source>
        <dbReference type="Proteomes" id="UP000739538"/>
    </source>
</evidence>
<evidence type="ECO:0000256" key="7">
    <source>
        <dbReference type="SAM" id="Phobius"/>
    </source>
</evidence>
<comment type="caution">
    <text evidence="11">The sequence shown here is derived from an EMBL/GenBank/DDBJ whole genome shotgun (WGS) entry which is preliminary data.</text>
</comment>
<proteinExistence type="inferred from homology"/>
<dbReference type="Pfam" id="PF05552">
    <property type="entry name" value="MS_channel_1st_1"/>
    <property type="match status" value="1"/>
</dbReference>
<dbReference type="Gene3D" id="3.30.70.100">
    <property type="match status" value="1"/>
</dbReference>
<feature type="transmembrane region" description="Helical" evidence="7">
    <location>
        <begin position="53"/>
        <end position="78"/>
    </location>
</feature>
<dbReference type="InterPro" id="IPR006685">
    <property type="entry name" value="MscS_channel_2nd"/>
</dbReference>
<dbReference type="SUPFAM" id="SSF82861">
    <property type="entry name" value="Mechanosensitive channel protein MscS (YggB), transmembrane region"/>
    <property type="match status" value="1"/>
</dbReference>
<keyword evidence="3" id="KW-1003">Cell membrane</keyword>
<keyword evidence="6 7" id="KW-0472">Membrane</keyword>
<reference evidence="11" key="2">
    <citation type="journal article" date="2021" name="Microbiome">
        <title>Successional dynamics and alternative stable states in a saline activated sludge microbial community over 9 years.</title>
        <authorList>
            <person name="Wang Y."/>
            <person name="Ye J."/>
            <person name="Ju F."/>
            <person name="Liu L."/>
            <person name="Boyd J.A."/>
            <person name="Deng Y."/>
            <person name="Parks D.H."/>
            <person name="Jiang X."/>
            <person name="Yin X."/>
            <person name="Woodcroft B.J."/>
            <person name="Tyson G.W."/>
            <person name="Hugenholtz P."/>
            <person name="Polz M.F."/>
            <person name="Zhang T."/>
        </authorList>
    </citation>
    <scope>NUCLEOTIDE SEQUENCE</scope>
    <source>
        <strain evidence="11">HKST-UBA02</strain>
    </source>
</reference>
<keyword evidence="4 7" id="KW-0812">Transmembrane</keyword>
<dbReference type="Pfam" id="PF21088">
    <property type="entry name" value="MS_channel_1st"/>
    <property type="match status" value="1"/>
</dbReference>
<dbReference type="GO" id="GO:0008381">
    <property type="term" value="F:mechanosensitive monoatomic ion channel activity"/>
    <property type="evidence" value="ECO:0007669"/>
    <property type="project" value="InterPro"/>
</dbReference>
<feature type="domain" description="Mechanosensitive ion channel MscS" evidence="8">
    <location>
        <begin position="102"/>
        <end position="167"/>
    </location>
</feature>
<dbReference type="Pfam" id="PF21082">
    <property type="entry name" value="MS_channel_3rd"/>
    <property type="match status" value="1"/>
</dbReference>
<evidence type="ECO:0000256" key="3">
    <source>
        <dbReference type="ARBA" id="ARBA00022475"/>
    </source>
</evidence>
<gene>
    <name evidence="11" type="ORF">KDA27_23320</name>
</gene>
<evidence type="ECO:0000313" key="11">
    <source>
        <dbReference type="EMBL" id="MCA9758743.1"/>
    </source>
</evidence>
<dbReference type="Proteomes" id="UP000739538">
    <property type="component" value="Unassembled WGS sequence"/>
</dbReference>
<dbReference type="InterPro" id="IPR049142">
    <property type="entry name" value="MS_channel_1st"/>
</dbReference>
<dbReference type="InterPro" id="IPR045275">
    <property type="entry name" value="MscS_archaea/bacteria_type"/>
</dbReference>
<reference evidence="11" key="1">
    <citation type="submission" date="2020-04" db="EMBL/GenBank/DDBJ databases">
        <authorList>
            <person name="Zhang T."/>
        </authorList>
    </citation>
    <scope>NUCLEOTIDE SEQUENCE</scope>
    <source>
        <strain evidence="11">HKST-UBA02</strain>
    </source>
</reference>
<accession>A0A956NGI0</accession>
<dbReference type="InterPro" id="IPR023408">
    <property type="entry name" value="MscS_beta-dom_sf"/>
</dbReference>
<evidence type="ECO:0000259" key="8">
    <source>
        <dbReference type="Pfam" id="PF00924"/>
    </source>
</evidence>
<evidence type="ECO:0000259" key="9">
    <source>
        <dbReference type="Pfam" id="PF21082"/>
    </source>
</evidence>
<dbReference type="PANTHER" id="PTHR30221">
    <property type="entry name" value="SMALL-CONDUCTANCE MECHANOSENSITIVE CHANNEL"/>
    <property type="match status" value="1"/>
</dbReference>
<evidence type="ECO:0000259" key="10">
    <source>
        <dbReference type="Pfam" id="PF21088"/>
    </source>
</evidence>
<dbReference type="PANTHER" id="PTHR30221:SF1">
    <property type="entry name" value="SMALL-CONDUCTANCE MECHANOSENSITIVE CHANNEL"/>
    <property type="match status" value="1"/>
</dbReference>
<name>A0A956NGI0_UNCEI</name>
<keyword evidence="5 7" id="KW-1133">Transmembrane helix</keyword>
<feature type="transmembrane region" description="Helical" evidence="7">
    <location>
        <begin position="84"/>
        <end position="115"/>
    </location>
</feature>
<dbReference type="EMBL" id="JAGQHS010000206">
    <property type="protein sequence ID" value="MCA9758743.1"/>
    <property type="molecule type" value="Genomic_DNA"/>
</dbReference>
<dbReference type="InterPro" id="IPR008910">
    <property type="entry name" value="MSC_TM_helix"/>
</dbReference>
<evidence type="ECO:0000256" key="1">
    <source>
        <dbReference type="ARBA" id="ARBA00004651"/>
    </source>
</evidence>